<gene>
    <name evidence="1" type="ORF">HHI36_020024</name>
</gene>
<evidence type="ECO:0000313" key="2">
    <source>
        <dbReference type="Proteomes" id="UP001516400"/>
    </source>
</evidence>
<evidence type="ECO:0000313" key="1">
    <source>
        <dbReference type="EMBL" id="KAL3275255.1"/>
    </source>
</evidence>
<dbReference type="AlphaFoldDB" id="A0ABD2NA37"/>
<comment type="caution">
    <text evidence="1">The sequence shown here is derived from an EMBL/GenBank/DDBJ whole genome shotgun (WGS) entry which is preliminary data.</text>
</comment>
<protein>
    <recommendedName>
        <fullName evidence="3">DUF5641 domain-containing protein</fullName>
    </recommendedName>
</protein>
<organism evidence="1 2">
    <name type="scientific">Cryptolaemus montrouzieri</name>
    <dbReference type="NCBI Taxonomy" id="559131"/>
    <lineage>
        <taxon>Eukaryota</taxon>
        <taxon>Metazoa</taxon>
        <taxon>Ecdysozoa</taxon>
        <taxon>Arthropoda</taxon>
        <taxon>Hexapoda</taxon>
        <taxon>Insecta</taxon>
        <taxon>Pterygota</taxon>
        <taxon>Neoptera</taxon>
        <taxon>Endopterygota</taxon>
        <taxon>Coleoptera</taxon>
        <taxon>Polyphaga</taxon>
        <taxon>Cucujiformia</taxon>
        <taxon>Coccinelloidea</taxon>
        <taxon>Coccinellidae</taxon>
        <taxon>Scymninae</taxon>
        <taxon>Scymnini</taxon>
        <taxon>Cryptolaemus</taxon>
    </lineage>
</organism>
<dbReference type="Proteomes" id="UP001516400">
    <property type="component" value="Unassembled WGS sequence"/>
</dbReference>
<proteinExistence type="predicted"/>
<reference evidence="1 2" key="1">
    <citation type="journal article" date="2021" name="BMC Biol.">
        <title>Horizontally acquired antibacterial genes associated with adaptive radiation of ladybird beetles.</title>
        <authorList>
            <person name="Li H.S."/>
            <person name="Tang X.F."/>
            <person name="Huang Y.H."/>
            <person name="Xu Z.Y."/>
            <person name="Chen M.L."/>
            <person name="Du X.Y."/>
            <person name="Qiu B.Y."/>
            <person name="Chen P.T."/>
            <person name="Zhang W."/>
            <person name="Slipinski A."/>
            <person name="Escalona H.E."/>
            <person name="Waterhouse R.M."/>
            <person name="Zwick A."/>
            <person name="Pang H."/>
        </authorList>
    </citation>
    <scope>NUCLEOTIDE SEQUENCE [LARGE SCALE GENOMIC DNA]</scope>
    <source>
        <strain evidence="1">SYSU2018</strain>
    </source>
</reference>
<name>A0ABD2NA37_9CUCU</name>
<dbReference type="EMBL" id="JABFTP020000083">
    <property type="protein sequence ID" value="KAL3275255.1"/>
    <property type="molecule type" value="Genomic_DNA"/>
</dbReference>
<accession>A0ABD2NA37</accession>
<keyword evidence="2" id="KW-1185">Reference proteome</keyword>
<evidence type="ECO:0008006" key="3">
    <source>
        <dbReference type="Google" id="ProtNLM"/>
    </source>
</evidence>
<sequence length="66" mass="7606">MKVNEMPPHQWILGHITEIFPGRDNQNFIELPTLVKGGRNVIKDSNLLETPYEVAEVDYWENGVLV</sequence>